<name>A0A1D2JFR2_PARBR</name>
<reference evidence="2 3" key="1">
    <citation type="submission" date="2016-06" db="EMBL/GenBank/DDBJ databases">
        <authorList>
            <person name="Kjaerup R.B."/>
            <person name="Dalgaard T.S."/>
            <person name="Juul-Madsen H.R."/>
        </authorList>
    </citation>
    <scope>NUCLEOTIDE SEQUENCE [LARGE SCALE GENOMIC DNA]</scope>
    <source>
        <strain evidence="2 3">Pb300</strain>
    </source>
</reference>
<proteinExistence type="predicted"/>
<gene>
    <name evidence="2" type="ORF">ACO22_03585</name>
</gene>
<dbReference type="EMBL" id="LZYO01000125">
    <property type="protein sequence ID" value="ODH30374.1"/>
    <property type="molecule type" value="Genomic_DNA"/>
</dbReference>
<dbReference type="Proteomes" id="UP000242814">
    <property type="component" value="Unassembled WGS sequence"/>
</dbReference>
<evidence type="ECO:0000256" key="1">
    <source>
        <dbReference type="SAM" id="MobiDB-lite"/>
    </source>
</evidence>
<protein>
    <submittedName>
        <fullName evidence="2">Uncharacterized protein</fullName>
    </submittedName>
</protein>
<dbReference type="AlphaFoldDB" id="A0A1D2JFR2"/>
<accession>A0A1D2JFR2</accession>
<sequence>MAPKCSITEKVGRRLVTRSSNDSAKRPIEHGMQHTMSHSASFKIAQGTRSGATDQPIESCPYETCFRAQGQEIRLGVVALGQLVNGFTDRSRSRYNERHTQLKEPNLEEGSWLKPPDQSSGRVLRCCLLEEG</sequence>
<evidence type="ECO:0000313" key="2">
    <source>
        <dbReference type="EMBL" id="ODH30374.1"/>
    </source>
</evidence>
<organism evidence="2 3">
    <name type="scientific">Paracoccidioides brasiliensis</name>
    <dbReference type="NCBI Taxonomy" id="121759"/>
    <lineage>
        <taxon>Eukaryota</taxon>
        <taxon>Fungi</taxon>
        <taxon>Dikarya</taxon>
        <taxon>Ascomycota</taxon>
        <taxon>Pezizomycotina</taxon>
        <taxon>Eurotiomycetes</taxon>
        <taxon>Eurotiomycetidae</taxon>
        <taxon>Onygenales</taxon>
        <taxon>Ajellomycetaceae</taxon>
        <taxon>Paracoccidioides</taxon>
    </lineage>
</organism>
<dbReference type="VEuPathDB" id="FungiDB:PADG_07097"/>
<comment type="caution">
    <text evidence="2">The sequence shown here is derived from an EMBL/GenBank/DDBJ whole genome shotgun (WGS) entry which is preliminary data.</text>
</comment>
<feature type="compositionally biased region" description="Basic and acidic residues" evidence="1">
    <location>
        <begin position="23"/>
        <end position="32"/>
    </location>
</feature>
<dbReference type="VEuPathDB" id="FungiDB:PABG_12100"/>
<evidence type="ECO:0000313" key="3">
    <source>
        <dbReference type="Proteomes" id="UP000242814"/>
    </source>
</evidence>
<feature type="region of interest" description="Disordered" evidence="1">
    <location>
        <begin position="1"/>
        <end position="38"/>
    </location>
</feature>